<dbReference type="InterPro" id="IPR016040">
    <property type="entry name" value="NAD(P)-bd_dom"/>
</dbReference>
<reference evidence="3" key="2">
    <citation type="submission" date="2013-09" db="EMBL/GenBank/DDBJ databases">
        <authorList>
            <person name="Wang G."/>
            <person name="Yang Y."/>
            <person name="Su Y."/>
        </authorList>
    </citation>
    <scope>NUCLEOTIDE SEQUENCE</scope>
    <source>
        <strain evidence="3">ATCC 39006</strain>
    </source>
</reference>
<evidence type="ECO:0000313" key="2">
    <source>
        <dbReference type="EMBL" id="AUH02146.1"/>
    </source>
</evidence>
<dbReference type="EMBL" id="CP025084">
    <property type="protein sequence ID" value="AUH06467.1"/>
    <property type="molecule type" value="Genomic_DNA"/>
</dbReference>
<sequence length="296" mass="32811">MAEQRILITGINGFTGRYMAGEMSSAGYHVFGLGTQPSSGADFFQVDLADQPGLQDVIDHIQPDVIIHLAALAFIGHGNANDYYQVNVIGTHNLLECLDKTTKKPQSVLIASSANVYGNRSEGMLAESAQPDPANDYAVSKLSMEFMAHLWMDRLPIVITRPFNYTGIGQTNDFLLPKIVDHFKRKAQILELGNLDVWRDFSDVRALVQAYRRLIENGVAGKVVNVCSGQMHSLREVIALCESITGYHIGISVNSAWVRTNEVKTLCGDATLLRSLIGEWQTPKLEETLRWMLESE</sequence>
<dbReference type="AlphaFoldDB" id="A0A2I5TC57"/>
<keyword evidence="4" id="KW-1185">Reference proteome</keyword>
<dbReference type="InterPro" id="IPR036291">
    <property type="entry name" value="NAD(P)-bd_dom_sf"/>
</dbReference>
<evidence type="ECO:0000313" key="4">
    <source>
        <dbReference type="Proteomes" id="UP000017700"/>
    </source>
</evidence>
<organism evidence="3 4">
    <name type="scientific">Serratia sp. (strain ATCC 39006)</name>
    <name type="common">Prodigiosinella confusarubida</name>
    <dbReference type="NCBI Taxonomy" id="104623"/>
    <lineage>
        <taxon>Bacteria</taxon>
        <taxon>Pseudomonadati</taxon>
        <taxon>Pseudomonadota</taxon>
        <taxon>Gammaproteobacteria</taxon>
        <taxon>Enterobacterales</taxon>
        <taxon>Pectobacteriaceae</taxon>
        <taxon>Prodigiosinella</taxon>
    </lineage>
</organism>
<dbReference type="Proteomes" id="UP000233778">
    <property type="component" value="Chromosome"/>
</dbReference>
<reference evidence="2 5" key="3">
    <citation type="submission" date="2017-11" db="EMBL/GenBank/DDBJ databases">
        <title>Complete genome sequence of Serratia sp. ATCC 39006 LacA.</title>
        <authorList>
            <person name="Hampton H.G."/>
            <person name="Jackson S.A."/>
            <person name="Jauregui R."/>
            <person name="Poulter G.T.M."/>
            <person name="Salmond G.P.C."/>
            <person name="Fineran P.C."/>
        </authorList>
    </citation>
    <scope>NUCLEOTIDE SEQUENCE [LARGE SCALE GENOMIC DNA]</scope>
    <source>
        <strain evidence="2 5">ATCC 39006</strain>
    </source>
</reference>
<dbReference type="Pfam" id="PF16363">
    <property type="entry name" value="GDP_Man_Dehyd"/>
    <property type="match status" value="1"/>
</dbReference>
<dbReference type="OrthoDB" id="5295702at2"/>
<dbReference type="EMBL" id="CP025085">
    <property type="protein sequence ID" value="AUH02146.1"/>
    <property type="molecule type" value="Genomic_DNA"/>
</dbReference>
<reference evidence="3" key="4">
    <citation type="submission" date="2017-11" db="EMBL/GenBank/DDBJ databases">
        <title>Complete genome sequence of Serratia sp. ATCC 39006.</title>
        <authorList>
            <person name="Hampton H.G."/>
            <person name="Jackson S.A."/>
            <person name="Jauregui R."/>
            <person name="Poulter G.T.M."/>
            <person name="Salmond G.P.C."/>
            <person name="Fineran P.C."/>
        </authorList>
    </citation>
    <scope>NUCLEOTIDE SEQUENCE</scope>
    <source>
        <strain evidence="3">ATCC 39006</strain>
    </source>
</reference>
<dbReference type="Proteomes" id="UP000017700">
    <property type="component" value="Chromosome"/>
</dbReference>
<evidence type="ECO:0000259" key="1">
    <source>
        <dbReference type="Pfam" id="PF16363"/>
    </source>
</evidence>
<dbReference type="Gene3D" id="3.40.50.720">
    <property type="entry name" value="NAD(P)-binding Rossmann-like Domain"/>
    <property type="match status" value="1"/>
</dbReference>
<proteinExistence type="predicted"/>
<dbReference type="SUPFAM" id="SSF51735">
    <property type="entry name" value="NAD(P)-binding Rossmann-fold domains"/>
    <property type="match status" value="1"/>
</dbReference>
<feature type="domain" description="NAD(P)-binding" evidence="1">
    <location>
        <begin position="7"/>
        <end position="290"/>
    </location>
</feature>
<protein>
    <submittedName>
        <fullName evidence="3">GDP-mannose 4,6 dehydratase</fullName>
    </submittedName>
</protein>
<dbReference type="PANTHER" id="PTHR43000">
    <property type="entry name" value="DTDP-D-GLUCOSE 4,6-DEHYDRATASE-RELATED"/>
    <property type="match status" value="1"/>
</dbReference>
<evidence type="ECO:0000313" key="3">
    <source>
        <dbReference type="EMBL" id="AUH06467.1"/>
    </source>
</evidence>
<reference evidence="3 4" key="1">
    <citation type="journal article" date="2013" name="Genome Announc.">
        <title>Draft genome sequence of Serratia sp. strain ATCC 39006, a model bacterium for analysis of the biosynthesis and regulation of prodigiosin, a carbapenem, and gas vesicles.</title>
        <authorList>
            <person name="Fineran P.C."/>
            <person name="Iglesias Cans M.C."/>
            <person name="Ramsay J.P."/>
            <person name="Wilf N.M."/>
            <person name="Cossyleon D."/>
            <person name="McNeil M.B."/>
            <person name="Williamson N.R."/>
            <person name="Monson R.E."/>
            <person name="Becher S.A."/>
            <person name="Stanton J.A."/>
            <person name="Brugger K."/>
            <person name="Brown S.D."/>
            <person name="Salmond G.P."/>
        </authorList>
    </citation>
    <scope>NUCLEOTIDE SEQUENCE [LARGE SCALE GENOMIC DNA]</scope>
    <source>
        <strain evidence="3">ATCC 39006</strain>
        <strain evidence="4">ATCC 39006 / SC 11482</strain>
    </source>
</reference>
<dbReference type="KEGG" id="serq:CWC46_21545"/>
<dbReference type="STRING" id="104623.Ser39006_01205"/>
<dbReference type="Gene3D" id="3.90.25.10">
    <property type="entry name" value="UDP-galactose 4-epimerase, domain 1"/>
    <property type="match status" value="1"/>
</dbReference>
<accession>A0A2I5TC57</accession>
<evidence type="ECO:0000313" key="5">
    <source>
        <dbReference type="Proteomes" id="UP000233778"/>
    </source>
</evidence>
<dbReference type="RefSeq" id="WP_021014475.1">
    <property type="nucleotide sequence ID" value="NZ_CP025084.1"/>
</dbReference>
<name>A0A2I5TC57_SERS3</name>
<dbReference type="KEGG" id="sera:Ser39006_021535"/>
<gene>
    <name evidence="2" type="ORF">CWC46_21545</name>
    <name evidence="3" type="ORF">Ser39006_021535</name>
</gene>